<protein>
    <recommendedName>
        <fullName evidence="2">Reverse transcriptase Ty1/copia-type domain-containing protein</fullName>
    </recommendedName>
</protein>
<feature type="compositionally biased region" description="Basic and acidic residues" evidence="1">
    <location>
        <begin position="553"/>
        <end position="565"/>
    </location>
</feature>
<reference evidence="3" key="1">
    <citation type="journal article" date="2019" name="Sci. Rep.">
        <title>Draft genome of Tanacetum cinerariifolium, the natural source of mosquito coil.</title>
        <authorList>
            <person name="Yamashiro T."/>
            <person name="Shiraishi A."/>
            <person name="Satake H."/>
            <person name="Nakayama K."/>
        </authorList>
    </citation>
    <scope>NUCLEOTIDE SEQUENCE</scope>
</reference>
<feature type="region of interest" description="Disordered" evidence="1">
    <location>
        <begin position="796"/>
        <end position="898"/>
    </location>
</feature>
<sequence>MINLYGLTDTFLVSNKYFNPPSIAVSPVQEDASPRAVVLADSLVLNSIDQDALSTSIPSTQEQEYSPNISQGFKESPKRPIFCDDPLYESLHKDSTSQGSSSNVRQTHTPFEHLCRWTKDHPIANVISDPSRAVSTTKQLQTDAMWCYFDAFITTVEPKNFKHEMTEPSWIDAMQEKIHEFKRLQVWELVSCPDKVMLIKLKWVYKVKMNEFGGAIHIFVANATNKNMMIFQLDVKTEFLNGELKKEVYASQLEGFVDQDNPLHLYKLKKALYCLKQAPRAWYDMLSSFLISQHLSKGAVDPMFFIQKAGNDLLLVENGIVELYFVRTEYQLADIFTKPLPRERFNFLIEKLGMRSMSLETLKHLTEEENEIMSSITAQQAKLNLEHVPKEKRLEIGNCNGRLNPGKIKREPTFQVVLDALALTPCYSTFLITADVPEVVQGQDFDALPTDEEIMSFLREFRHTRKINSLNDAVVDHMHQPWRTFAALINRSLFGKTTVSPEEPTRKSKRVKRHAKKSCKAPAGGVPDVTEEVSTKSELESWGKDEDDNNNEQDSRSERSDRERDSDDDNTQFDSEKGSDSEHETDESESNSESDQEENEEEIGDDEEEEEDEFFRTSSNDSDDETKMSDKAEGDEDKEMDYTTSQLYDDVDIRLNKTVQADDETVQKEHIPTTEVVIVSLIDVHIHHEVPSKQTPTLFTIPVSVIIESSPIYSTIIPQPISSFTPPPPQSTPTPVTTLEKDAAELKKDDPLKTQVTALVDKHLDANLGAIGDEFMNFLSASITARIAKQVKNQLPQILPKEKQKDKDKDEDPFARSDRGLKKWKTSKDAEPTKGPKAKESSSDSSKGDKSQSKSFGKFVQSEEPEFVVTNSDMKQDQEGNLSNDDDEPVKVSTPQQAPTQSWLITLASSADKPLKTFDELMSTPIDFYAYIMNGLKITNLTQETLLGPAFRLLKGTRTNYAELGYDFEECYKALSKKLDWENLEGGDYPFDLTKPLPLITKAAQCDLPIIEDMVPNIWSHVKVAYDKHALWGISHWKYQLTQVEDRLTNLSGDDVFDFAIALRMFTRSIVIKKRVEDLQLAVEIYQKNINVTKPETTKPSGKKGTHTLNIKTLKDSFMLTP</sequence>
<feature type="domain" description="Reverse transcriptase Ty1/copia-type" evidence="2">
    <location>
        <begin position="216"/>
        <end position="333"/>
    </location>
</feature>
<feature type="compositionally biased region" description="Basic and acidic residues" evidence="1">
    <location>
        <begin position="800"/>
        <end position="852"/>
    </location>
</feature>
<feature type="compositionally biased region" description="Acidic residues" evidence="1">
    <location>
        <begin position="583"/>
        <end position="613"/>
    </location>
</feature>
<organism evidence="3">
    <name type="scientific">Tanacetum cinerariifolium</name>
    <name type="common">Dalmatian daisy</name>
    <name type="synonym">Chrysanthemum cinerariifolium</name>
    <dbReference type="NCBI Taxonomy" id="118510"/>
    <lineage>
        <taxon>Eukaryota</taxon>
        <taxon>Viridiplantae</taxon>
        <taxon>Streptophyta</taxon>
        <taxon>Embryophyta</taxon>
        <taxon>Tracheophyta</taxon>
        <taxon>Spermatophyta</taxon>
        <taxon>Magnoliopsida</taxon>
        <taxon>eudicotyledons</taxon>
        <taxon>Gunneridae</taxon>
        <taxon>Pentapetalae</taxon>
        <taxon>asterids</taxon>
        <taxon>campanulids</taxon>
        <taxon>Asterales</taxon>
        <taxon>Asteraceae</taxon>
        <taxon>Asteroideae</taxon>
        <taxon>Anthemideae</taxon>
        <taxon>Anthemidinae</taxon>
        <taxon>Tanacetum</taxon>
    </lineage>
</organism>
<feature type="compositionally biased region" description="Polar residues" evidence="1">
    <location>
        <begin position="869"/>
        <end position="883"/>
    </location>
</feature>
<name>A0A699GRA2_TANCI</name>
<evidence type="ECO:0000256" key="1">
    <source>
        <dbReference type="SAM" id="MobiDB-lite"/>
    </source>
</evidence>
<accession>A0A699GRA2</accession>
<evidence type="ECO:0000313" key="3">
    <source>
        <dbReference type="EMBL" id="GEU29756.1"/>
    </source>
</evidence>
<dbReference type="EMBL" id="BKCJ010000096">
    <property type="protein sequence ID" value="GEU29756.1"/>
    <property type="molecule type" value="Genomic_DNA"/>
</dbReference>
<comment type="caution">
    <text evidence="3">The sequence shown here is derived from an EMBL/GenBank/DDBJ whole genome shotgun (WGS) entry which is preliminary data.</text>
</comment>
<feature type="region of interest" description="Disordered" evidence="1">
    <location>
        <begin position="498"/>
        <end position="642"/>
    </location>
</feature>
<feature type="compositionally biased region" description="Basic and acidic residues" evidence="1">
    <location>
        <begin position="533"/>
        <end position="544"/>
    </location>
</feature>
<dbReference type="InterPro" id="IPR013103">
    <property type="entry name" value="RVT_2"/>
</dbReference>
<dbReference type="Pfam" id="PF07727">
    <property type="entry name" value="RVT_2"/>
    <property type="match status" value="1"/>
</dbReference>
<feature type="compositionally biased region" description="Basic residues" evidence="1">
    <location>
        <begin position="507"/>
        <end position="519"/>
    </location>
</feature>
<feature type="compositionally biased region" description="Polar residues" evidence="1">
    <location>
        <begin position="55"/>
        <end position="73"/>
    </location>
</feature>
<feature type="region of interest" description="Disordered" evidence="1">
    <location>
        <begin position="55"/>
        <end position="78"/>
    </location>
</feature>
<dbReference type="AlphaFoldDB" id="A0A699GRA2"/>
<proteinExistence type="predicted"/>
<evidence type="ECO:0000259" key="2">
    <source>
        <dbReference type="Pfam" id="PF07727"/>
    </source>
</evidence>
<gene>
    <name evidence="3" type="ORF">Tci_001734</name>
</gene>